<organism evidence="3 4">
    <name type="scientific">Paspalum notatum var. saurae</name>
    <dbReference type="NCBI Taxonomy" id="547442"/>
    <lineage>
        <taxon>Eukaryota</taxon>
        <taxon>Viridiplantae</taxon>
        <taxon>Streptophyta</taxon>
        <taxon>Embryophyta</taxon>
        <taxon>Tracheophyta</taxon>
        <taxon>Spermatophyta</taxon>
        <taxon>Magnoliopsida</taxon>
        <taxon>Liliopsida</taxon>
        <taxon>Poales</taxon>
        <taxon>Poaceae</taxon>
        <taxon>PACMAD clade</taxon>
        <taxon>Panicoideae</taxon>
        <taxon>Andropogonodae</taxon>
        <taxon>Paspaleae</taxon>
        <taxon>Paspalinae</taxon>
        <taxon>Paspalum</taxon>
    </lineage>
</organism>
<reference evidence="3 4" key="1">
    <citation type="submission" date="2024-02" db="EMBL/GenBank/DDBJ databases">
        <title>High-quality chromosome-scale genome assembly of Pensacola bahiagrass (Paspalum notatum Flugge var. saurae).</title>
        <authorList>
            <person name="Vega J.M."/>
            <person name="Podio M."/>
            <person name="Orjuela J."/>
            <person name="Siena L.A."/>
            <person name="Pessino S.C."/>
            <person name="Combes M.C."/>
            <person name="Mariac C."/>
            <person name="Albertini E."/>
            <person name="Pupilli F."/>
            <person name="Ortiz J.P.A."/>
            <person name="Leblanc O."/>
        </authorList>
    </citation>
    <scope>NUCLEOTIDE SEQUENCE [LARGE SCALE GENOMIC DNA]</scope>
    <source>
        <strain evidence="3">R1</strain>
        <tissue evidence="3">Leaf</tissue>
    </source>
</reference>
<evidence type="ECO:0000313" key="4">
    <source>
        <dbReference type="Proteomes" id="UP001341281"/>
    </source>
</evidence>
<accession>A0AAQ3XBC0</accession>
<feature type="compositionally biased region" description="Basic residues" evidence="1">
    <location>
        <begin position="7"/>
        <end position="16"/>
    </location>
</feature>
<name>A0AAQ3XBC0_PASNO</name>
<dbReference type="InterPro" id="IPR005174">
    <property type="entry name" value="KIB1-4_b-propeller"/>
</dbReference>
<dbReference type="EMBL" id="CP144753">
    <property type="protein sequence ID" value="WVZ92653.1"/>
    <property type="molecule type" value="Genomic_DNA"/>
</dbReference>
<dbReference type="PANTHER" id="PTHR33165:SF82">
    <property type="entry name" value="OS11G0231400 PROTEIN"/>
    <property type="match status" value="1"/>
</dbReference>
<evidence type="ECO:0000256" key="1">
    <source>
        <dbReference type="SAM" id="MobiDB-lite"/>
    </source>
</evidence>
<dbReference type="Pfam" id="PF03478">
    <property type="entry name" value="Beta-prop_KIB1-4"/>
    <property type="match status" value="1"/>
</dbReference>
<keyword evidence="4" id="KW-1185">Reference proteome</keyword>
<proteinExistence type="predicted"/>
<evidence type="ECO:0000313" key="3">
    <source>
        <dbReference type="EMBL" id="WVZ92653.1"/>
    </source>
</evidence>
<protein>
    <recommendedName>
        <fullName evidence="2">KIB1-4 beta-propeller domain-containing protein</fullName>
    </recommendedName>
</protein>
<dbReference type="PANTHER" id="PTHR33165">
    <property type="entry name" value="F-BOX DOMAIN CONTAINING PROTEIN-LIKE-RELATED"/>
    <property type="match status" value="1"/>
</dbReference>
<dbReference type="Proteomes" id="UP001341281">
    <property type="component" value="Chromosome 09"/>
</dbReference>
<evidence type="ECO:0000259" key="2">
    <source>
        <dbReference type="Pfam" id="PF03478"/>
    </source>
</evidence>
<sequence length="397" mass="44468">MSSSSYRNRRRTRRRRTTEDAATATRDSPWASLHEDLVNLIGWRVLASDLRDYICFCAVCRHWRSSTKCPRGRGIVDRRFHPRRWMMLPEGHGIYPGHGKLRGFVRFFNLSTGAFVRVHLPLFKDHCVLDSVDGLLVLQRDHDTAVRLLHPFTGDILDFPPLENLLGYASGPSTILNPWCYVRNFRATAISVSANDVVTLMLIQLCMTKVAFATSGMQEWTLSLWIFHQYHNALSFQGKLYAVNHFSSNGVPEILQIDPPQMQGTELVLQPPKVIAKCPTRTTYASFICHLVECGSEILVVSQKYTATSHSQFSVCRLADFMLGRIVCMTSVSGNALFIHGNTRTICVSSKTFPTIVADTVVFIDNKKSCLAQYHLSSGTLSPASDGSFSGPCTKSL</sequence>
<feature type="domain" description="KIB1-4 beta-propeller" evidence="2">
    <location>
        <begin position="107"/>
        <end position="368"/>
    </location>
</feature>
<feature type="region of interest" description="Disordered" evidence="1">
    <location>
        <begin position="1"/>
        <end position="23"/>
    </location>
</feature>
<dbReference type="AlphaFoldDB" id="A0AAQ3XBC0"/>
<gene>
    <name evidence="3" type="ORF">U9M48_038700</name>
</gene>